<feature type="chain" id="PRO_5045546758" description="Tryptophan 2-monooxygenase" evidence="7">
    <location>
        <begin position="29"/>
        <end position="442"/>
    </location>
</feature>
<gene>
    <name evidence="9" type="ORF">SAMN04488518_101355</name>
</gene>
<evidence type="ECO:0000256" key="2">
    <source>
        <dbReference type="ARBA" id="ARBA00005833"/>
    </source>
</evidence>
<dbReference type="RefSeq" id="WP_093517016.1">
    <property type="nucleotide sequence ID" value="NZ_FOSK01000001.1"/>
</dbReference>
<dbReference type="InterPro" id="IPR036188">
    <property type="entry name" value="FAD/NAD-bd_sf"/>
</dbReference>
<feature type="signal peptide" evidence="7">
    <location>
        <begin position="1"/>
        <end position="28"/>
    </location>
</feature>
<protein>
    <recommendedName>
        <fullName evidence="4">Tryptophan 2-monooxygenase</fullName>
        <ecNumber evidence="3">1.13.12.3</ecNumber>
    </recommendedName>
</protein>
<dbReference type="InterPro" id="IPR002937">
    <property type="entry name" value="Amino_oxidase"/>
</dbReference>
<accession>A0A1I3VFB1</accession>
<evidence type="ECO:0000256" key="6">
    <source>
        <dbReference type="ARBA" id="ARBA00047321"/>
    </source>
</evidence>
<dbReference type="SUPFAM" id="SSF51905">
    <property type="entry name" value="FAD/NAD(P)-binding domain"/>
    <property type="match status" value="1"/>
</dbReference>
<evidence type="ECO:0000256" key="1">
    <source>
        <dbReference type="ARBA" id="ARBA00004814"/>
    </source>
</evidence>
<comment type="similarity">
    <text evidence="2">Belongs to the tryptophan 2-monooxygenase family.</text>
</comment>
<comment type="caution">
    <text evidence="9">The sequence shown here is derived from an EMBL/GenBank/DDBJ whole genome shotgun (WGS) entry which is preliminary data.</text>
</comment>
<evidence type="ECO:0000313" key="10">
    <source>
        <dbReference type="Proteomes" id="UP000199598"/>
    </source>
</evidence>
<keyword evidence="5" id="KW-0073">Auxin biosynthesis</keyword>
<dbReference type="PRINTS" id="PR00411">
    <property type="entry name" value="PNDRDTASEI"/>
</dbReference>
<keyword evidence="7" id="KW-0732">Signal</keyword>
<dbReference type="PANTHER" id="PTHR10742">
    <property type="entry name" value="FLAVIN MONOAMINE OXIDASE"/>
    <property type="match status" value="1"/>
</dbReference>
<evidence type="ECO:0000256" key="4">
    <source>
        <dbReference type="ARBA" id="ARBA00017871"/>
    </source>
</evidence>
<feature type="domain" description="Amine oxidase" evidence="8">
    <location>
        <begin position="41"/>
        <end position="97"/>
    </location>
</feature>
<dbReference type="Gene3D" id="3.50.50.60">
    <property type="entry name" value="FAD/NAD(P)-binding domain"/>
    <property type="match status" value="1"/>
</dbReference>
<organism evidence="9 10">
    <name type="scientific">Pseudovibrio ascidiaceicola</name>
    <dbReference type="NCBI Taxonomy" id="285279"/>
    <lineage>
        <taxon>Bacteria</taxon>
        <taxon>Pseudomonadati</taxon>
        <taxon>Pseudomonadota</taxon>
        <taxon>Alphaproteobacteria</taxon>
        <taxon>Hyphomicrobiales</taxon>
        <taxon>Stappiaceae</taxon>
        <taxon>Pseudovibrio</taxon>
    </lineage>
</organism>
<dbReference type="SUPFAM" id="SSF54373">
    <property type="entry name" value="FAD-linked reductases, C-terminal domain"/>
    <property type="match status" value="1"/>
</dbReference>
<evidence type="ECO:0000256" key="7">
    <source>
        <dbReference type="SAM" id="SignalP"/>
    </source>
</evidence>
<proteinExistence type="inferred from homology"/>
<name>A0A1I3VFB1_9HYPH</name>
<reference evidence="9 10" key="1">
    <citation type="submission" date="2016-10" db="EMBL/GenBank/DDBJ databases">
        <authorList>
            <person name="Varghese N."/>
            <person name="Submissions S."/>
        </authorList>
    </citation>
    <scope>NUCLEOTIDE SEQUENCE [LARGE SCALE GENOMIC DNA]</scope>
    <source>
        <strain evidence="9 10">DSM 16392</strain>
    </source>
</reference>
<dbReference type="InterPro" id="IPR006311">
    <property type="entry name" value="TAT_signal"/>
</dbReference>
<dbReference type="Pfam" id="PF01593">
    <property type="entry name" value="Amino_oxidase"/>
    <property type="match status" value="2"/>
</dbReference>
<comment type="catalytic activity">
    <reaction evidence="6">
        <text>L-tryptophan + O2 = indole-3-acetamide + CO2 + H2O</text>
        <dbReference type="Rhea" id="RHEA:16165"/>
        <dbReference type="ChEBI" id="CHEBI:15377"/>
        <dbReference type="ChEBI" id="CHEBI:15379"/>
        <dbReference type="ChEBI" id="CHEBI:16031"/>
        <dbReference type="ChEBI" id="CHEBI:16526"/>
        <dbReference type="ChEBI" id="CHEBI:57912"/>
        <dbReference type="EC" id="1.13.12.3"/>
    </reaction>
</comment>
<evidence type="ECO:0000313" key="9">
    <source>
        <dbReference type="EMBL" id="SFJ93872.1"/>
    </source>
</evidence>
<dbReference type="InterPro" id="IPR050281">
    <property type="entry name" value="Flavin_monoamine_oxidase"/>
</dbReference>
<dbReference type="EMBL" id="FOSK01000001">
    <property type="protein sequence ID" value="SFJ93872.1"/>
    <property type="molecule type" value="Genomic_DNA"/>
</dbReference>
<evidence type="ECO:0000256" key="5">
    <source>
        <dbReference type="ARBA" id="ARBA00023070"/>
    </source>
</evidence>
<keyword evidence="10" id="KW-1185">Reference proteome</keyword>
<dbReference type="EC" id="1.13.12.3" evidence="3"/>
<feature type="domain" description="Amine oxidase" evidence="8">
    <location>
        <begin position="167"/>
        <end position="438"/>
    </location>
</feature>
<comment type="pathway">
    <text evidence="1">Plant hormone metabolism; auxin biosynthesis.</text>
</comment>
<dbReference type="PANTHER" id="PTHR10742:SF410">
    <property type="entry name" value="LYSINE-SPECIFIC HISTONE DEMETHYLASE 2"/>
    <property type="match status" value="1"/>
</dbReference>
<sequence length="442" mass="47782">MTDISRRQLLLSGAAFSVAPLFVGRAQAADADVVVVGAGAAGISAARSLKSRGYSVITIEASGRIGGRILTDTESFGVPFDMGASRLHNRANNPFADYGIANGFDIYRAPDETLMYVGDRPINQNEQAELLLAQRKALQAMWRAGRNGLDVSPASVIPDLGNWDLTVDFLIGAYEIAKDLDSFSCVDWFSAEGGSDFYCRQGIGALFQHSAQDVTVQTDVTAEKIRWGGQGVQVETSEGTITAKAVVVTVSTGVLASGDIQFDPPLPVRKQEAIEELPMGHYFHVGLQLSENIFGTGPDAYFNYKVEEEFNGSPKAFGALTNAGGTGLCYFDMGGDFAKHLLEAGNNAAYDFVVSELKRMFGNQVEKYIIELNSYDWLHNPYTYGSYAAARPGGFWARDEMRESIADRIWFAGEAMSPDDWSTIAGAHKSGISAAHEIAEVI</sequence>
<dbReference type="Proteomes" id="UP000199598">
    <property type="component" value="Unassembled WGS sequence"/>
</dbReference>
<evidence type="ECO:0000259" key="8">
    <source>
        <dbReference type="Pfam" id="PF01593"/>
    </source>
</evidence>
<evidence type="ECO:0000256" key="3">
    <source>
        <dbReference type="ARBA" id="ARBA00012535"/>
    </source>
</evidence>
<dbReference type="PROSITE" id="PS51318">
    <property type="entry name" value="TAT"/>
    <property type="match status" value="1"/>
</dbReference>